<organism evidence="1 2">
    <name type="scientific">Pandoraea communis</name>
    <dbReference type="NCBI Taxonomy" id="2508297"/>
    <lineage>
        <taxon>Bacteria</taxon>
        <taxon>Pseudomonadati</taxon>
        <taxon>Pseudomonadota</taxon>
        <taxon>Betaproteobacteria</taxon>
        <taxon>Burkholderiales</taxon>
        <taxon>Burkholderiaceae</taxon>
        <taxon>Pandoraea</taxon>
    </lineage>
</organism>
<keyword evidence="1" id="KW-0067">ATP-binding</keyword>
<gene>
    <name evidence="1" type="ORF">PCO31111_05100</name>
</gene>
<protein>
    <submittedName>
        <fullName evidence="1">ATP-binding protein</fullName>
    </submittedName>
</protein>
<evidence type="ECO:0000313" key="2">
    <source>
        <dbReference type="Proteomes" id="UP000383971"/>
    </source>
</evidence>
<keyword evidence="2" id="KW-1185">Reference proteome</keyword>
<dbReference type="Proteomes" id="UP000383971">
    <property type="component" value="Unassembled WGS sequence"/>
</dbReference>
<sequence>MLSALAIDNYRSIQSLVDRDGRDLAAAWQTIREIVDQATLDEAVADAFPGAHVEIDAQPGGLFSLAFHQHGLLHP</sequence>
<evidence type="ECO:0000313" key="1">
    <source>
        <dbReference type="EMBL" id="VVE56165.1"/>
    </source>
</evidence>
<name>A0A5E4Z6U7_9BURK</name>
<dbReference type="RefSeq" id="WP_373323977.1">
    <property type="nucleotide sequence ID" value="NZ_CABPSE010000035.1"/>
</dbReference>
<accession>A0A5E4Z6U7</accession>
<dbReference type="GO" id="GO:0005524">
    <property type="term" value="F:ATP binding"/>
    <property type="evidence" value="ECO:0007669"/>
    <property type="project" value="UniProtKB-KW"/>
</dbReference>
<keyword evidence="1" id="KW-0547">Nucleotide-binding</keyword>
<reference evidence="1 2" key="1">
    <citation type="submission" date="2019-08" db="EMBL/GenBank/DDBJ databases">
        <authorList>
            <person name="Peeters C."/>
        </authorList>
    </citation>
    <scope>NUCLEOTIDE SEQUENCE [LARGE SCALE GENOMIC DNA]</scope>
    <source>
        <strain evidence="1 2">LMG 31111</strain>
    </source>
</reference>
<proteinExistence type="predicted"/>
<dbReference type="AlphaFoldDB" id="A0A5E4Z6U7"/>
<dbReference type="EMBL" id="CABPSE010000035">
    <property type="protein sequence ID" value="VVE56165.1"/>
    <property type="molecule type" value="Genomic_DNA"/>
</dbReference>